<dbReference type="OMA" id="MSARANF"/>
<proteinExistence type="inferred from homology"/>
<dbReference type="FunFam" id="3.30.760.10:FF:000011">
    <property type="entry name" value="Eukaryotic translation initiation factor 4E"/>
    <property type="match status" value="1"/>
</dbReference>
<evidence type="ECO:0000256" key="2">
    <source>
        <dbReference type="ARBA" id="ARBA00022540"/>
    </source>
</evidence>
<dbReference type="GO" id="GO:0016281">
    <property type="term" value="C:eukaryotic translation initiation factor 4F complex"/>
    <property type="evidence" value="ECO:0007669"/>
    <property type="project" value="TreeGrafter"/>
</dbReference>
<dbReference type="InterPro" id="IPR023398">
    <property type="entry name" value="TIF_eIF4e-like"/>
</dbReference>
<gene>
    <name evidence="10" type="ORF">HYPSUDRAFT_32551</name>
</gene>
<evidence type="ECO:0000256" key="8">
    <source>
        <dbReference type="ARBA" id="ARBA00039255"/>
    </source>
</evidence>
<evidence type="ECO:0000256" key="4">
    <source>
        <dbReference type="ARBA" id="ARBA00022884"/>
    </source>
</evidence>
<keyword evidence="4 9" id="KW-0694">RNA-binding</keyword>
<dbReference type="STRING" id="945553.A0A0D2QC42"/>
<dbReference type="GO" id="GO:0003743">
    <property type="term" value="F:translation initiation factor activity"/>
    <property type="evidence" value="ECO:0007669"/>
    <property type="project" value="UniProtKB-KW"/>
</dbReference>
<dbReference type="AlphaFoldDB" id="A0A0D2QC42"/>
<dbReference type="OrthoDB" id="590761at2759"/>
<evidence type="ECO:0000256" key="7">
    <source>
        <dbReference type="ARBA" id="ARBA00032656"/>
    </source>
</evidence>
<dbReference type="Gene3D" id="3.30.760.10">
    <property type="entry name" value="RNA Cap, Translation Initiation Factor Eif4e"/>
    <property type="match status" value="1"/>
</dbReference>
<dbReference type="GO" id="GO:0006417">
    <property type="term" value="P:regulation of translation"/>
    <property type="evidence" value="ECO:0007669"/>
    <property type="project" value="UniProtKB-KW"/>
</dbReference>
<dbReference type="GO" id="GO:0000340">
    <property type="term" value="F:RNA 7-methylguanosine cap binding"/>
    <property type="evidence" value="ECO:0007669"/>
    <property type="project" value="TreeGrafter"/>
</dbReference>
<dbReference type="Pfam" id="PF01652">
    <property type="entry name" value="IF4E"/>
    <property type="match status" value="1"/>
</dbReference>
<keyword evidence="2 9" id="KW-0396">Initiation factor</keyword>
<evidence type="ECO:0000256" key="3">
    <source>
        <dbReference type="ARBA" id="ARBA00022845"/>
    </source>
</evidence>
<dbReference type="PANTHER" id="PTHR11960:SF8">
    <property type="entry name" value="EUKARYOTIC TRANSLATION INITIATION FACTOR 4E1-RELATED"/>
    <property type="match status" value="1"/>
</dbReference>
<evidence type="ECO:0000256" key="9">
    <source>
        <dbReference type="RuleBase" id="RU004374"/>
    </source>
</evidence>
<comment type="similarity">
    <text evidence="1 9">Belongs to the eukaryotic initiation factor 4E family.</text>
</comment>
<sequence length="297" mass="32490">MSATSALTGPALQASRAALSAALADQETTVPGEEELLEAGEIQEVDMQAQAEGIKTVFSDPTNFNVKHPLYSPWTLWFDSPATKGRNMPQTPISAFPQTPIASTPNVAAAQGWMEDIKRVISFDSVEEFWGLYNNIIPPSQLPQKANYYLFKEGIIPAWEDDANKNGGKWSIQLPKDKNRGNVDKMWLYTMLAAIGETFDPSPSLTDGSGSASLITGVIVSTRPQFYRLSIWTRLAPGSEEDVALRERIEGVGKHFKTSVLGYAESARLAAPLSTEVEFLSHKDSERKGKAAKKIVV</sequence>
<name>A0A0D2QC42_HYPSF</name>
<dbReference type="PANTHER" id="PTHR11960">
    <property type="entry name" value="EUKARYOTIC TRANSLATION INITIATION FACTOR 4E RELATED"/>
    <property type="match status" value="1"/>
</dbReference>
<dbReference type="Proteomes" id="UP000054270">
    <property type="component" value="Unassembled WGS sequence"/>
</dbReference>
<organism evidence="10 11">
    <name type="scientific">Hypholoma sublateritium (strain FD-334 SS-4)</name>
    <dbReference type="NCBI Taxonomy" id="945553"/>
    <lineage>
        <taxon>Eukaryota</taxon>
        <taxon>Fungi</taxon>
        <taxon>Dikarya</taxon>
        <taxon>Basidiomycota</taxon>
        <taxon>Agaricomycotina</taxon>
        <taxon>Agaricomycetes</taxon>
        <taxon>Agaricomycetidae</taxon>
        <taxon>Agaricales</taxon>
        <taxon>Agaricineae</taxon>
        <taxon>Strophariaceae</taxon>
        <taxon>Hypholoma</taxon>
    </lineage>
</organism>
<evidence type="ECO:0000313" key="11">
    <source>
        <dbReference type="Proteomes" id="UP000054270"/>
    </source>
</evidence>
<protein>
    <recommendedName>
        <fullName evidence="8">Eukaryotic translation initiation factor 4E</fullName>
    </recommendedName>
    <alternativeName>
        <fullName evidence="7">eIF-4F 25 kDa subunit</fullName>
    </alternativeName>
    <alternativeName>
        <fullName evidence="6">mRNA cap-binding protein</fullName>
    </alternativeName>
</protein>
<dbReference type="SUPFAM" id="SSF55418">
    <property type="entry name" value="eIF4e-like"/>
    <property type="match status" value="1"/>
</dbReference>
<keyword evidence="11" id="KW-1185">Reference proteome</keyword>
<evidence type="ECO:0000313" key="10">
    <source>
        <dbReference type="EMBL" id="KJA29175.1"/>
    </source>
</evidence>
<keyword evidence="3" id="KW-0810">Translation regulation</keyword>
<keyword evidence="5 9" id="KW-0648">Protein biosynthesis</keyword>
<accession>A0A0D2QC42</accession>
<evidence type="ECO:0000256" key="5">
    <source>
        <dbReference type="ARBA" id="ARBA00022917"/>
    </source>
</evidence>
<evidence type="ECO:0000256" key="1">
    <source>
        <dbReference type="ARBA" id="ARBA00009860"/>
    </source>
</evidence>
<dbReference type="EMBL" id="KN817519">
    <property type="protein sequence ID" value="KJA29175.1"/>
    <property type="molecule type" value="Genomic_DNA"/>
</dbReference>
<reference evidence="11" key="1">
    <citation type="submission" date="2014-04" db="EMBL/GenBank/DDBJ databases">
        <title>Evolutionary Origins and Diversification of the Mycorrhizal Mutualists.</title>
        <authorList>
            <consortium name="DOE Joint Genome Institute"/>
            <consortium name="Mycorrhizal Genomics Consortium"/>
            <person name="Kohler A."/>
            <person name="Kuo A."/>
            <person name="Nagy L.G."/>
            <person name="Floudas D."/>
            <person name="Copeland A."/>
            <person name="Barry K.W."/>
            <person name="Cichocki N."/>
            <person name="Veneault-Fourrey C."/>
            <person name="LaButti K."/>
            <person name="Lindquist E.A."/>
            <person name="Lipzen A."/>
            <person name="Lundell T."/>
            <person name="Morin E."/>
            <person name="Murat C."/>
            <person name="Riley R."/>
            <person name="Ohm R."/>
            <person name="Sun H."/>
            <person name="Tunlid A."/>
            <person name="Henrissat B."/>
            <person name="Grigoriev I.V."/>
            <person name="Hibbett D.S."/>
            <person name="Martin F."/>
        </authorList>
    </citation>
    <scope>NUCLEOTIDE SEQUENCE [LARGE SCALE GENOMIC DNA]</scope>
    <source>
        <strain evidence="11">FD-334 SS-4</strain>
    </source>
</reference>
<dbReference type="InterPro" id="IPR001040">
    <property type="entry name" value="TIF_eIF_4E"/>
</dbReference>
<evidence type="ECO:0000256" key="6">
    <source>
        <dbReference type="ARBA" id="ARBA00030245"/>
    </source>
</evidence>